<feature type="compositionally biased region" description="Low complexity" evidence="1">
    <location>
        <begin position="51"/>
        <end position="104"/>
    </location>
</feature>
<evidence type="ECO:0000256" key="2">
    <source>
        <dbReference type="SAM" id="SignalP"/>
    </source>
</evidence>
<feature type="signal peptide" evidence="2">
    <location>
        <begin position="1"/>
        <end position="22"/>
    </location>
</feature>
<dbReference type="AlphaFoldDB" id="A0A0L7LA46"/>
<feature type="compositionally biased region" description="Low complexity" evidence="1">
    <location>
        <begin position="112"/>
        <end position="150"/>
    </location>
</feature>
<keyword evidence="4" id="KW-1185">Reference proteome</keyword>
<accession>A0A0L7LA46</accession>
<organism evidence="3 4">
    <name type="scientific">Operophtera brumata</name>
    <name type="common">Winter moth</name>
    <name type="synonym">Phalaena brumata</name>
    <dbReference type="NCBI Taxonomy" id="104452"/>
    <lineage>
        <taxon>Eukaryota</taxon>
        <taxon>Metazoa</taxon>
        <taxon>Ecdysozoa</taxon>
        <taxon>Arthropoda</taxon>
        <taxon>Hexapoda</taxon>
        <taxon>Insecta</taxon>
        <taxon>Pterygota</taxon>
        <taxon>Neoptera</taxon>
        <taxon>Endopterygota</taxon>
        <taxon>Lepidoptera</taxon>
        <taxon>Glossata</taxon>
        <taxon>Ditrysia</taxon>
        <taxon>Geometroidea</taxon>
        <taxon>Geometridae</taxon>
        <taxon>Larentiinae</taxon>
        <taxon>Operophtera</taxon>
    </lineage>
</organism>
<feature type="compositionally biased region" description="Gly residues" evidence="1">
    <location>
        <begin position="40"/>
        <end position="50"/>
    </location>
</feature>
<feature type="region of interest" description="Disordered" evidence="1">
    <location>
        <begin position="24"/>
        <end position="194"/>
    </location>
</feature>
<comment type="caution">
    <text evidence="3">The sequence shown here is derived from an EMBL/GenBank/DDBJ whole genome shotgun (WGS) entry which is preliminary data.</text>
</comment>
<dbReference type="Proteomes" id="UP000037510">
    <property type="component" value="Unassembled WGS sequence"/>
</dbReference>
<sequence length="854" mass="94251">MANRKVLFGLLVLCLSIYLTECRRGGGGRSGGHSSSRGGSSWGKGWGGSSSGSSWSKPSYSSSSGSGSSWGSSGSYKPSTSWNTGSSSSSNSWSKPSYPASTGLSGSGSGSSGSSWGSSGSYKPSTSWNTGSSSGSNSWSKPSYPSSTGLSGSGSGSSSGSNSWSKPSYPSSSSGLSGTGSGSHSYPSGTGLSGGGSKYPSGSYGYGGTHSYHYIPHTYYTAPQHVYITQYRDSGSRYSDLLTGLTLYNMGRSHSYHDHYYNDYYYRQRYHSTGSSYNNQQQSSYNKPSEDATCTLRIKENGKLEVLKIPCEIVSTFTEGVVDPSNMECSVDIKTKDAHFRNTVECKTLMEYSKMPEPKKEDKPLLPPREKLKSWLQKPPWWMSIAPQNVYITHYRDSGSRYSDILTGLTLYNMGRSHSYHDHYYNDYYYRQRYHSTCISYNNQQQTSSNKPSEEATCTLRIKENGKLEVLKITCEIISTFTEGGKKALVLALILGASQVILHRRLDYLVQGQGPIAIRQEQDCQEVVPNIHQGHLVQGLIATRYGGTHSYHYIPQSYYTAPQHVYITQYRDSGSRYSDILTGLTLYNMGRSHSYNSHYYNDDYYRQRYYSTSSSYNNQQQSSYNKPSKDATCTLRIKENGKLEVLKIPCEIVSTFTEGGKKVDSDTYVNHTVCTTNITSYKTSLVTNITVTTTGSPINTNVTANGTFSNVTITANPTDTFVPNTTVANQIISSNNSHHVNSNKTDGNVFTQTVNTTTPTETIVNVTTCTTTQNYTDPLSVKGGPVVDPSNMECSVDIKTKDAHFRNTVECKTLMEYSKMPEPKKEDKPLLPPREKLKSWLEKPPWWMSLFIAV</sequence>
<feature type="chain" id="PRO_5005573138" evidence="2">
    <location>
        <begin position="23"/>
        <end position="854"/>
    </location>
</feature>
<name>A0A0L7LA46_OPEBR</name>
<evidence type="ECO:0000313" key="3">
    <source>
        <dbReference type="EMBL" id="KOB72264.1"/>
    </source>
</evidence>
<feature type="compositionally biased region" description="Low complexity" evidence="1">
    <location>
        <begin position="158"/>
        <end position="176"/>
    </location>
</feature>
<evidence type="ECO:0000313" key="4">
    <source>
        <dbReference type="Proteomes" id="UP000037510"/>
    </source>
</evidence>
<protein>
    <submittedName>
        <fullName evidence="3">Uncharacterized protein</fullName>
    </submittedName>
</protein>
<keyword evidence="2" id="KW-0732">Signal</keyword>
<dbReference type="EMBL" id="JTDY01002039">
    <property type="protein sequence ID" value="KOB72264.1"/>
    <property type="molecule type" value="Genomic_DNA"/>
</dbReference>
<proteinExistence type="predicted"/>
<reference evidence="3 4" key="1">
    <citation type="journal article" date="2015" name="Genome Biol. Evol.">
        <title>The genome of winter moth (Operophtera brumata) provides a genomic perspective on sexual dimorphism and phenology.</title>
        <authorList>
            <person name="Derks M.F."/>
            <person name="Smit S."/>
            <person name="Salis L."/>
            <person name="Schijlen E."/>
            <person name="Bossers A."/>
            <person name="Mateman C."/>
            <person name="Pijl A.S."/>
            <person name="de Ridder D."/>
            <person name="Groenen M.A."/>
            <person name="Visser M.E."/>
            <person name="Megens H.J."/>
        </authorList>
    </citation>
    <scope>NUCLEOTIDE SEQUENCE [LARGE SCALE GENOMIC DNA]</scope>
    <source>
        <strain evidence="3">WM2013NL</strain>
        <tissue evidence="3">Head and thorax</tissue>
    </source>
</reference>
<gene>
    <name evidence="3" type="ORF">OBRU01_12560</name>
</gene>
<evidence type="ECO:0000256" key="1">
    <source>
        <dbReference type="SAM" id="MobiDB-lite"/>
    </source>
</evidence>